<dbReference type="EMBL" id="JAHXZJ010002237">
    <property type="protein sequence ID" value="KAH0545895.1"/>
    <property type="molecule type" value="Genomic_DNA"/>
</dbReference>
<dbReference type="SMART" id="SM00020">
    <property type="entry name" value="Tryp_SPc"/>
    <property type="match status" value="1"/>
</dbReference>
<keyword evidence="8" id="KW-1185">Reference proteome</keyword>
<dbReference type="CDD" id="cd00190">
    <property type="entry name" value="Tryp_SPc"/>
    <property type="match status" value="1"/>
</dbReference>
<protein>
    <recommendedName>
        <fullName evidence="6">Peptidase S1 domain-containing protein</fullName>
    </recommendedName>
</protein>
<reference evidence="7 8" key="1">
    <citation type="journal article" date="2021" name="J. Hered.">
        <title>A chromosome-level genome assembly of the parasitoid wasp, Cotesia glomerata (Hymenoptera: Braconidae).</title>
        <authorList>
            <person name="Pinto B.J."/>
            <person name="Weis J.J."/>
            <person name="Gamble T."/>
            <person name="Ode P.J."/>
            <person name="Paul R."/>
            <person name="Zaspel J.M."/>
        </authorList>
    </citation>
    <scope>NUCLEOTIDE SEQUENCE [LARGE SCALE GENOMIC DNA]</scope>
    <source>
        <strain evidence="7">CgM1</strain>
    </source>
</reference>
<gene>
    <name evidence="7" type="ORF">KQX54_004223</name>
</gene>
<proteinExistence type="inferred from homology"/>
<dbReference type="InterPro" id="IPR001314">
    <property type="entry name" value="Peptidase_S1A"/>
</dbReference>
<organism evidence="7 8">
    <name type="scientific">Cotesia glomerata</name>
    <name type="common">Lepidopteran parasitic wasp</name>
    <name type="synonym">Apanteles glomeratus</name>
    <dbReference type="NCBI Taxonomy" id="32391"/>
    <lineage>
        <taxon>Eukaryota</taxon>
        <taxon>Metazoa</taxon>
        <taxon>Ecdysozoa</taxon>
        <taxon>Arthropoda</taxon>
        <taxon>Hexapoda</taxon>
        <taxon>Insecta</taxon>
        <taxon>Pterygota</taxon>
        <taxon>Neoptera</taxon>
        <taxon>Endopterygota</taxon>
        <taxon>Hymenoptera</taxon>
        <taxon>Apocrita</taxon>
        <taxon>Ichneumonoidea</taxon>
        <taxon>Braconidae</taxon>
        <taxon>Microgastrinae</taxon>
        <taxon>Cotesia</taxon>
    </lineage>
</organism>
<dbReference type="PANTHER" id="PTHR24276:SF91">
    <property type="entry name" value="AT26814P-RELATED"/>
    <property type="match status" value="1"/>
</dbReference>
<dbReference type="GO" id="GO:0004252">
    <property type="term" value="F:serine-type endopeptidase activity"/>
    <property type="evidence" value="ECO:0007669"/>
    <property type="project" value="InterPro"/>
</dbReference>
<dbReference type="InterPro" id="IPR043504">
    <property type="entry name" value="Peptidase_S1_PA_chymotrypsin"/>
</dbReference>
<sequence>MNRMSNQSVVKILKVNMMMITLFALFVSSAVVIADPLRSNLDLKNSARIVGGNNADIEDFPYQVNFLLDKFGECGGAIVSDKWVLTSASCSVDNGTIIRVGSNLKNKGGSLHTVVQVIRHEDYESFESGYTINDIALVEVEPLFVFDKTRQPVPLFDKGEQVETNSFGSVAGFGLTETEVFPHNLSSISIPIMSEYKCNELYDILHGLHQGQFCAGLEEGGLGFCAGDIGSPFVVKGRAAGLATNLFGCGLSQYPGIFTNISYYRSWIDGKLSTK</sequence>
<feature type="domain" description="Peptidase S1" evidence="6">
    <location>
        <begin position="49"/>
        <end position="273"/>
    </location>
</feature>
<evidence type="ECO:0000256" key="3">
    <source>
        <dbReference type="ARBA" id="ARBA00022801"/>
    </source>
</evidence>
<keyword evidence="4" id="KW-0720">Serine protease</keyword>
<dbReference type="InterPro" id="IPR009003">
    <property type="entry name" value="Peptidase_S1_PA"/>
</dbReference>
<dbReference type="InterPro" id="IPR050430">
    <property type="entry name" value="Peptidase_S1"/>
</dbReference>
<dbReference type="AlphaFoldDB" id="A0AAV7I6Z3"/>
<dbReference type="PRINTS" id="PR00722">
    <property type="entry name" value="CHYMOTRYPSIN"/>
</dbReference>
<keyword evidence="2" id="KW-0645">Protease</keyword>
<evidence type="ECO:0000256" key="5">
    <source>
        <dbReference type="ARBA" id="ARBA00023157"/>
    </source>
</evidence>
<evidence type="ECO:0000256" key="1">
    <source>
        <dbReference type="ARBA" id="ARBA00007664"/>
    </source>
</evidence>
<evidence type="ECO:0000313" key="7">
    <source>
        <dbReference type="EMBL" id="KAH0545895.1"/>
    </source>
</evidence>
<comment type="similarity">
    <text evidence="1">Belongs to the peptidase S1 family.</text>
</comment>
<dbReference type="Gene3D" id="2.40.10.10">
    <property type="entry name" value="Trypsin-like serine proteases"/>
    <property type="match status" value="1"/>
</dbReference>
<dbReference type="PROSITE" id="PS50240">
    <property type="entry name" value="TRYPSIN_DOM"/>
    <property type="match status" value="1"/>
</dbReference>
<evidence type="ECO:0000256" key="2">
    <source>
        <dbReference type="ARBA" id="ARBA00022670"/>
    </source>
</evidence>
<dbReference type="PANTHER" id="PTHR24276">
    <property type="entry name" value="POLYSERASE-RELATED"/>
    <property type="match status" value="1"/>
</dbReference>
<dbReference type="Pfam" id="PF00089">
    <property type="entry name" value="Trypsin"/>
    <property type="match status" value="1"/>
</dbReference>
<comment type="caution">
    <text evidence="7">The sequence shown here is derived from an EMBL/GenBank/DDBJ whole genome shotgun (WGS) entry which is preliminary data.</text>
</comment>
<accession>A0AAV7I6Z3</accession>
<dbReference type="InterPro" id="IPR001254">
    <property type="entry name" value="Trypsin_dom"/>
</dbReference>
<evidence type="ECO:0000256" key="4">
    <source>
        <dbReference type="ARBA" id="ARBA00022825"/>
    </source>
</evidence>
<keyword evidence="3" id="KW-0378">Hydrolase</keyword>
<dbReference type="GO" id="GO:0006508">
    <property type="term" value="P:proteolysis"/>
    <property type="evidence" value="ECO:0007669"/>
    <property type="project" value="UniProtKB-KW"/>
</dbReference>
<name>A0AAV7I6Z3_COTGL</name>
<dbReference type="SUPFAM" id="SSF50494">
    <property type="entry name" value="Trypsin-like serine proteases"/>
    <property type="match status" value="1"/>
</dbReference>
<dbReference type="Proteomes" id="UP000826195">
    <property type="component" value="Unassembled WGS sequence"/>
</dbReference>
<keyword evidence="5" id="KW-1015">Disulfide bond</keyword>
<evidence type="ECO:0000313" key="8">
    <source>
        <dbReference type="Proteomes" id="UP000826195"/>
    </source>
</evidence>
<evidence type="ECO:0000259" key="6">
    <source>
        <dbReference type="PROSITE" id="PS50240"/>
    </source>
</evidence>